<keyword evidence="2" id="KW-0808">Transferase</keyword>
<gene>
    <name evidence="2" type="ORF">ACFQ4B_01545</name>
</gene>
<dbReference type="InterPro" id="IPR043128">
    <property type="entry name" value="Rev_trsase/Diguanyl_cyclase"/>
</dbReference>
<keyword evidence="2" id="KW-0548">Nucleotidyltransferase</keyword>
<dbReference type="Pfam" id="PF00990">
    <property type="entry name" value="GGDEF"/>
    <property type="match status" value="1"/>
</dbReference>
<dbReference type="Proteomes" id="UP001597180">
    <property type="component" value="Unassembled WGS sequence"/>
</dbReference>
<evidence type="ECO:0000313" key="3">
    <source>
        <dbReference type="Proteomes" id="UP001597180"/>
    </source>
</evidence>
<dbReference type="PANTHER" id="PTHR45138">
    <property type="entry name" value="REGULATORY COMPONENTS OF SENSORY TRANSDUCTION SYSTEM"/>
    <property type="match status" value="1"/>
</dbReference>
<dbReference type="GO" id="GO:0052621">
    <property type="term" value="F:diguanylate cyclase activity"/>
    <property type="evidence" value="ECO:0007669"/>
    <property type="project" value="UniProtKB-EC"/>
</dbReference>
<dbReference type="PROSITE" id="PS50887">
    <property type="entry name" value="GGDEF"/>
    <property type="match status" value="1"/>
</dbReference>
<dbReference type="InterPro" id="IPR000160">
    <property type="entry name" value="GGDEF_dom"/>
</dbReference>
<dbReference type="EMBL" id="JBHTLU010000006">
    <property type="protein sequence ID" value="MFD1218788.1"/>
    <property type="molecule type" value="Genomic_DNA"/>
</dbReference>
<dbReference type="Gene3D" id="3.30.70.270">
    <property type="match status" value="1"/>
</dbReference>
<sequence length="211" mass="23695">MKGRIDEMTGLRNREALELQLKETSQECEGVALALIDVDHFLDINRLFGHDTGDHVLKTIADILKEQTSEQAVFRVSGDEFAVVLADFSLEQGFLKMESVRAAVQASNERFQLPADEQAQEISVTVGVAQYPRDAKDMNGLMRAANAALMSAKESGRNQVALPPNEEMVMKTCYYPATMVRQLKTLAEKLKKKESILFREALADLIRKYDR</sequence>
<dbReference type="InterPro" id="IPR029787">
    <property type="entry name" value="Nucleotide_cyclase"/>
</dbReference>
<reference evidence="3" key="1">
    <citation type="journal article" date="2019" name="Int. J. Syst. Evol. Microbiol.">
        <title>The Global Catalogue of Microorganisms (GCM) 10K type strain sequencing project: providing services to taxonomists for standard genome sequencing and annotation.</title>
        <authorList>
            <consortium name="The Broad Institute Genomics Platform"/>
            <consortium name="The Broad Institute Genome Sequencing Center for Infectious Disease"/>
            <person name="Wu L."/>
            <person name="Ma J."/>
        </authorList>
    </citation>
    <scope>NUCLEOTIDE SEQUENCE [LARGE SCALE GENOMIC DNA]</scope>
    <source>
        <strain evidence="3">CCUG 53270</strain>
    </source>
</reference>
<comment type="caution">
    <text evidence="2">The sequence shown here is derived from an EMBL/GenBank/DDBJ whole genome shotgun (WGS) entry which is preliminary data.</text>
</comment>
<dbReference type="SUPFAM" id="SSF55073">
    <property type="entry name" value="Nucleotide cyclase"/>
    <property type="match status" value="1"/>
</dbReference>
<dbReference type="PANTHER" id="PTHR45138:SF9">
    <property type="entry name" value="DIGUANYLATE CYCLASE DGCM-RELATED"/>
    <property type="match status" value="1"/>
</dbReference>
<evidence type="ECO:0000259" key="1">
    <source>
        <dbReference type="PROSITE" id="PS50887"/>
    </source>
</evidence>
<proteinExistence type="predicted"/>
<organism evidence="2 3">
    <name type="scientific">Paenibacillus vulneris</name>
    <dbReference type="NCBI Taxonomy" id="1133364"/>
    <lineage>
        <taxon>Bacteria</taxon>
        <taxon>Bacillati</taxon>
        <taxon>Bacillota</taxon>
        <taxon>Bacilli</taxon>
        <taxon>Bacillales</taxon>
        <taxon>Paenibacillaceae</taxon>
        <taxon>Paenibacillus</taxon>
    </lineage>
</organism>
<accession>A0ABW3UDN2</accession>
<dbReference type="SMART" id="SM00267">
    <property type="entry name" value="GGDEF"/>
    <property type="match status" value="1"/>
</dbReference>
<feature type="domain" description="GGDEF" evidence="1">
    <location>
        <begin position="29"/>
        <end position="165"/>
    </location>
</feature>
<dbReference type="EC" id="2.7.7.65" evidence="2"/>
<dbReference type="InterPro" id="IPR050469">
    <property type="entry name" value="Diguanylate_Cyclase"/>
</dbReference>
<protein>
    <submittedName>
        <fullName evidence="2">GGDEF domain-containing protein</fullName>
        <ecNumber evidence="2">2.7.7.65</ecNumber>
    </submittedName>
</protein>
<evidence type="ECO:0000313" key="2">
    <source>
        <dbReference type="EMBL" id="MFD1218788.1"/>
    </source>
</evidence>
<name>A0ABW3UDN2_9BACL</name>
<keyword evidence="3" id="KW-1185">Reference proteome</keyword>
<dbReference type="NCBIfam" id="TIGR00254">
    <property type="entry name" value="GGDEF"/>
    <property type="match status" value="1"/>
</dbReference>
<dbReference type="CDD" id="cd01949">
    <property type="entry name" value="GGDEF"/>
    <property type="match status" value="1"/>
</dbReference>
<dbReference type="RefSeq" id="WP_079913502.1">
    <property type="nucleotide sequence ID" value="NZ_BAABJG010000012.1"/>
</dbReference>